<dbReference type="GO" id="GO:0071944">
    <property type="term" value="C:cell periphery"/>
    <property type="evidence" value="ECO:0007669"/>
    <property type="project" value="UniProtKB-ARBA"/>
</dbReference>
<evidence type="ECO:0000256" key="1">
    <source>
        <dbReference type="ARBA" id="ARBA00004167"/>
    </source>
</evidence>
<reference evidence="6 7" key="1">
    <citation type="journal article" date="2018" name="BMC Genomics">
        <title>Genomic evidence for intraspecific hybridization in a clonal and extremely halotolerant yeast.</title>
        <authorList>
            <person name="Gostincar C."/>
            <person name="Stajich J.E."/>
            <person name="Zupancic J."/>
            <person name="Zalar P."/>
            <person name="Gunde-Cimerman N."/>
        </authorList>
    </citation>
    <scope>NUCLEOTIDE SEQUENCE [LARGE SCALE GENOMIC DNA]</scope>
    <source>
        <strain evidence="6 7">EXF-151</strain>
    </source>
</reference>
<keyword evidence="2 5" id="KW-0812">Transmembrane</keyword>
<dbReference type="GO" id="GO:0016020">
    <property type="term" value="C:membrane"/>
    <property type="evidence" value="ECO:0007669"/>
    <property type="project" value="UniProtKB-SubCell"/>
</dbReference>
<evidence type="ECO:0000256" key="5">
    <source>
        <dbReference type="SAM" id="Phobius"/>
    </source>
</evidence>
<evidence type="ECO:0000313" key="7">
    <source>
        <dbReference type="Proteomes" id="UP000270230"/>
    </source>
</evidence>
<dbReference type="EMBL" id="QWIN01001878">
    <property type="protein sequence ID" value="RMY35479.1"/>
    <property type="molecule type" value="Genomic_DNA"/>
</dbReference>
<organism evidence="6 7">
    <name type="scientific">Hortaea werneckii</name>
    <name type="common">Black yeast</name>
    <name type="synonym">Cladosporium werneckii</name>
    <dbReference type="NCBI Taxonomy" id="91943"/>
    <lineage>
        <taxon>Eukaryota</taxon>
        <taxon>Fungi</taxon>
        <taxon>Dikarya</taxon>
        <taxon>Ascomycota</taxon>
        <taxon>Pezizomycotina</taxon>
        <taxon>Dothideomycetes</taxon>
        <taxon>Dothideomycetidae</taxon>
        <taxon>Mycosphaerellales</taxon>
        <taxon>Teratosphaeriaceae</taxon>
        <taxon>Hortaea</taxon>
    </lineage>
</organism>
<comment type="subcellular location">
    <subcellularLocation>
        <location evidence="1">Membrane</location>
        <topology evidence="1">Single-pass membrane protein</topology>
    </subcellularLocation>
</comment>
<dbReference type="Proteomes" id="UP000270230">
    <property type="component" value="Unassembled WGS sequence"/>
</dbReference>
<evidence type="ECO:0000256" key="4">
    <source>
        <dbReference type="ARBA" id="ARBA00023136"/>
    </source>
</evidence>
<dbReference type="OrthoDB" id="4505683at2759"/>
<name>A0A3M7B6Z5_HORWE</name>
<dbReference type="SUPFAM" id="SSF54556">
    <property type="entry name" value="Chitinase insertion domain"/>
    <property type="match status" value="1"/>
</dbReference>
<dbReference type="InterPro" id="IPR051694">
    <property type="entry name" value="Immunoregulatory_rcpt-like"/>
</dbReference>
<dbReference type="PANTHER" id="PTHR15549:SF33">
    <property type="entry name" value="MEMBRANE PROTEIN WSC4, PUTATIVE (AFU_ORTHOLOGUE AFUA_5G09020)-RELATED"/>
    <property type="match status" value="1"/>
</dbReference>
<gene>
    <name evidence="6" type="ORF">D0865_13899</name>
</gene>
<dbReference type="PANTHER" id="PTHR15549">
    <property type="entry name" value="PAIRED IMMUNOGLOBULIN-LIKE TYPE 2 RECEPTOR"/>
    <property type="match status" value="1"/>
</dbReference>
<dbReference type="AlphaFoldDB" id="A0A3M7B6Z5"/>
<feature type="transmembrane region" description="Helical" evidence="5">
    <location>
        <begin position="77"/>
        <end position="101"/>
    </location>
</feature>
<accession>A0A3M7B6Z5</accession>
<sequence>MHYRNCSDYVSVFYNYRSGICGTQSSSEYRSSQAAADSTPSATSASTAQTTSASVASAATSALVSDSSASGGLSAGALAGISVGSIVGGLLVFGAILYAVLRKRKAGAAAVMDAEFGQANGKQMKETSSIGGKHIIATAYGRWKSPCTATGGYLGFYEIQEVLKNGANPIHDEEAAVNYLVFDSNQWISCDDEDTFKQKVD</sequence>
<evidence type="ECO:0000256" key="2">
    <source>
        <dbReference type="ARBA" id="ARBA00022692"/>
    </source>
</evidence>
<dbReference type="InterPro" id="IPR029070">
    <property type="entry name" value="Chitinase_insertion_sf"/>
</dbReference>
<keyword evidence="3 5" id="KW-1133">Transmembrane helix</keyword>
<protein>
    <submittedName>
        <fullName evidence="6">Uncharacterized protein</fullName>
    </submittedName>
</protein>
<evidence type="ECO:0000313" key="6">
    <source>
        <dbReference type="EMBL" id="RMY35479.1"/>
    </source>
</evidence>
<proteinExistence type="predicted"/>
<evidence type="ECO:0000256" key="3">
    <source>
        <dbReference type="ARBA" id="ARBA00022989"/>
    </source>
</evidence>
<keyword evidence="4 5" id="KW-0472">Membrane</keyword>
<dbReference type="Gene3D" id="3.10.50.10">
    <property type="match status" value="1"/>
</dbReference>
<comment type="caution">
    <text evidence="6">The sequence shown here is derived from an EMBL/GenBank/DDBJ whole genome shotgun (WGS) entry which is preliminary data.</text>
</comment>